<dbReference type="GO" id="GO:0003676">
    <property type="term" value="F:nucleic acid binding"/>
    <property type="evidence" value="ECO:0007669"/>
    <property type="project" value="InterPro"/>
</dbReference>
<keyword evidence="1" id="KW-0479">Metal-binding</keyword>
<dbReference type="PROSITE" id="PS50158">
    <property type="entry name" value="ZF_CCHC"/>
    <property type="match status" value="1"/>
</dbReference>
<organism evidence="3">
    <name type="scientific">Tanacetum cinerariifolium</name>
    <name type="common">Dalmatian daisy</name>
    <name type="synonym">Chrysanthemum cinerariifolium</name>
    <dbReference type="NCBI Taxonomy" id="118510"/>
    <lineage>
        <taxon>Eukaryota</taxon>
        <taxon>Viridiplantae</taxon>
        <taxon>Streptophyta</taxon>
        <taxon>Embryophyta</taxon>
        <taxon>Tracheophyta</taxon>
        <taxon>Spermatophyta</taxon>
        <taxon>Magnoliopsida</taxon>
        <taxon>eudicotyledons</taxon>
        <taxon>Gunneridae</taxon>
        <taxon>Pentapetalae</taxon>
        <taxon>asterids</taxon>
        <taxon>campanulids</taxon>
        <taxon>Asterales</taxon>
        <taxon>Asteraceae</taxon>
        <taxon>Asteroideae</taxon>
        <taxon>Anthemideae</taxon>
        <taxon>Anthemidinae</taxon>
        <taxon>Tanacetum</taxon>
    </lineage>
</organism>
<gene>
    <name evidence="3" type="ORF">Tci_517834</name>
</gene>
<dbReference type="Gene3D" id="4.10.60.10">
    <property type="entry name" value="Zinc finger, CCHC-type"/>
    <property type="match status" value="1"/>
</dbReference>
<protein>
    <recommendedName>
        <fullName evidence="2">CCHC-type domain-containing protein</fullName>
    </recommendedName>
</protein>
<evidence type="ECO:0000313" key="3">
    <source>
        <dbReference type="EMBL" id="GEZ45861.1"/>
    </source>
</evidence>
<accession>A0A699IEK4</accession>
<reference evidence="3" key="1">
    <citation type="journal article" date="2019" name="Sci. Rep.">
        <title>Draft genome of Tanacetum cinerariifolium, the natural source of mosquito coil.</title>
        <authorList>
            <person name="Yamashiro T."/>
            <person name="Shiraishi A."/>
            <person name="Satake H."/>
            <person name="Nakayama K."/>
        </authorList>
    </citation>
    <scope>NUCLEOTIDE SEQUENCE</scope>
</reference>
<keyword evidence="1" id="KW-0863">Zinc-finger</keyword>
<evidence type="ECO:0000259" key="2">
    <source>
        <dbReference type="PROSITE" id="PS50158"/>
    </source>
</evidence>
<dbReference type="AlphaFoldDB" id="A0A699IEK4"/>
<comment type="caution">
    <text evidence="3">The sequence shown here is derived from an EMBL/GenBank/DDBJ whole genome shotgun (WGS) entry which is preliminary data.</text>
</comment>
<evidence type="ECO:0000256" key="1">
    <source>
        <dbReference type="PROSITE-ProRule" id="PRU00047"/>
    </source>
</evidence>
<dbReference type="GO" id="GO:0008270">
    <property type="term" value="F:zinc ion binding"/>
    <property type="evidence" value="ECO:0007669"/>
    <property type="project" value="UniProtKB-KW"/>
</dbReference>
<dbReference type="EMBL" id="BKCJ010281357">
    <property type="protein sequence ID" value="GEZ45861.1"/>
    <property type="molecule type" value="Genomic_DNA"/>
</dbReference>
<dbReference type="SMART" id="SM00343">
    <property type="entry name" value="ZnF_C2HC"/>
    <property type="match status" value="1"/>
</dbReference>
<name>A0A699IEK4_TANCI</name>
<proteinExistence type="predicted"/>
<feature type="domain" description="CCHC-type" evidence="2">
    <location>
        <begin position="148"/>
        <end position="162"/>
    </location>
</feature>
<keyword evidence="1" id="KW-0862">Zinc</keyword>
<dbReference type="InterPro" id="IPR036875">
    <property type="entry name" value="Znf_CCHC_sf"/>
</dbReference>
<dbReference type="InterPro" id="IPR001878">
    <property type="entry name" value="Znf_CCHC"/>
</dbReference>
<dbReference type="SUPFAM" id="SSF57756">
    <property type="entry name" value="Retrovirus zinc finger-like domains"/>
    <property type="match status" value="1"/>
</dbReference>
<sequence length="266" mass="30108">MKVVRSSSHVLIVPSLSSSSHVFASPVSDKGNIIRIDFGFTTDFVSFDKSQWLPLMDNSFVVSGMVIAELEVGATTRSAAHMDRQLSRVEVDYFFDRRELFYLIDEVFDSEYVQVQGRQNSYAIGTLGKRANTLRTRGNYSGQQRTVKCFNCHGEGHMARQCLKPKIKRDDTWFKEKVLLVDAQGNGKVLTEEELEFLADLGIAEGLVTQLVITYNAAYQVDDLDAYDPDCDEIFTAKAFLMANFSSYDKMFSPRYQSQTTLIMIC</sequence>
<dbReference type="Pfam" id="PF00098">
    <property type="entry name" value="zf-CCHC"/>
    <property type="match status" value="1"/>
</dbReference>